<dbReference type="GO" id="GO:0004523">
    <property type="term" value="F:RNA-DNA hybrid ribonuclease activity"/>
    <property type="evidence" value="ECO:0007669"/>
    <property type="project" value="InterPro"/>
</dbReference>
<evidence type="ECO:0000259" key="2">
    <source>
        <dbReference type="Pfam" id="PF13456"/>
    </source>
</evidence>
<name>A0A0D9WC88_9ORYZ</name>
<feature type="compositionally biased region" description="Pro residues" evidence="1">
    <location>
        <begin position="17"/>
        <end position="30"/>
    </location>
</feature>
<feature type="region of interest" description="Disordered" evidence="1">
    <location>
        <begin position="1"/>
        <end position="50"/>
    </location>
</feature>
<evidence type="ECO:0000313" key="3">
    <source>
        <dbReference type="EnsemblPlants" id="LPERR05G01590.1"/>
    </source>
</evidence>
<reference evidence="4" key="2">
    <citation type="submission" date="2013-12" db="EMBL/GenBank/DDBJ databases">
        <authorList>
            <person name="Yu Y."/>
            <person name="Lee S."/>
            <person name="de Baynast K."/>
            <person name="Wissotski M."/>
            <person name="Liu L."/>
            <person name="Talag J."/>
            <person name="Goicoechea J."/>
            <person name="Angelova A."/>
            <person name="Jetty R."/>
            <person name="Kudrna D."/>
            <person name="Golser W."/>
            <person name="Rivera L."/>
            <person name="Zhang J."/>
            <person name="Wing R."/>
        </authorList>
    </citation>
    <scope>NUCLEOTIDE SEQUENCE</scope>
</reference>
<feature type="compositionally biased region" description="Low complexity" evidence="1">
    <location>
        <begin position="31"/>
        <end position="50"/>
    </location>
</feature>
<evidence type="ECO:0000313" key="4">
    <source>
        <dbReference type="Proteomes" id="UP000032180"/>
    </source>
</evidence>
<evidence type="ECO:0000256" key="1">
    <source>
        <dbReference type="SAM" id="MobiDB-lite"/>
    </source>
</evidence>
<dbReference type="GO" id="GO:0003676">
    <property type="term" value="F:nucleic acid binding"/>
    <property type="evidence" value="ECO:0007669"/>
    <property type="project" value="InterPro"/>
</dbReference>
<keyword evidence="4" id="KW-1185">Reference proteome</keyword>
<dbReference type="InterPro" id="IPR036397">
    <property type="entry name" value="RNaseH_sf"/>
</dbReference>
<dbReference type="Pfam" id="PF13456">
    <property type="entry name" value="RVT_3"/>
    <property type="match status" value="1"/>
</dbReference>
<dbReference type="EnsemblPlants" id="LPERR05G01590.1">
    <property type="protein sequence ID" value="LPERR05G01590.1"/>
    <property type="gene ID" value="LPERR05G01590"/>
</dbReference>
<dbReference type="InterPro" id="IPR002156">
    <property type="entry name" value="RNaseH_domain"/>
</dbReference>
<reference evidence="3" key="3">
    <citation type="submission" date="2015-04" db="UniProtKB">
        <authorList>
            <consortium name="EnsemblPlants"/>
        </authorList>
    </citation>
    <scope>IDENTIFICATION</scope>
</reference>
<dbReference type="AlphaFoldDB" id="A0A0D9WC88"/>
<organism evidence="3 4">
    <name type="scientific">Leersia perrieri</name>
    <dbReference type="NCBI Taxonomy" id="77586"/>
    <lineage>
        <taxon>Eukaryota</taxon>
        <taxon>Viridiplantae</taxon>
        <taxon>Streptophyta</taxon>
        <taxon>Embryophyta</taxon>
        <taxon>Tracheophyta</taxon>
        <taxon>Spermatophyta</taxon>
        <taxon>Magnoliopsida</taxon>
        <taxon>Liliopsida</taxon>
        <taxon>Poales</taxon>
        <taxon>Poaceae</taxon>
        <taxon>BOP clade</taxon>
        <taxon>Oryzoideae</taxon>
        <taxon>Oryzeae</taxon>
        <taxon>Oryzinae</taxon>
        <taxon>Leersia</taxon>
    </lineage>
</organism>
<reference evidence="3 4" key="1">
    <citation type="submission" date="2012-08" db="EMBL/GenBank/DDBJ databases">
        <title>Oryza genome evolution.</title>
        <authorList>
            <person name="Wing R.A."/>
        </authorList>
    </citation>
    <scope>NUCLEOTIDE SEQUENCE</scope>
</reference>
<protein>
    <recommendedName>
        <fullName evidence="2">RNase H type-1 domain-containing protein</fullName>
    </recommendedName>
</protein>
<proteinExistence type="predicted"/>
<accession>A0A0D9WC88</accession>
<feature type="domain" description="RNase H type-1" evidence="2">
    <location>
        <begin position="235"/>
        <end position="351"/>
    </location>
</feature>
<dbReference type="Proteomes" id="UP000032180">
    <property type="component" value="Chromosome 5"/>
</dbReference>
<dbReference type="HOGENOM" id="CLU_503797_0_0_1"/>
<dbReference type="Gene3D" id="3.30.420.10">
    <property type="entry name" value="Ribonuclease H-like superfamily/Ribonuclease H"/>
    <property type="match status" value="1"/>
</dbReference>
<sequence length="541" mass="60907">MMRRVKLTGGFPWPRSSTPPPSLPSAPVPSPRLRLPDPSNSSAAAASPSPSSAIFVRPRFISTLPPPPTPPSTLSCYRTDKLPNLPHFPITYGDPVQLKLQFDQDVASLVHQGLDLQQLKQLYYDLVRPVLLSSGLLMEDSIDSPNTRALDNFLCTNFKKHPIYLSSLDVMKALIGLDTDKWCYLMRYLRINRILVCENWLESFGNVECVVHDDSINFSSATSETIYKGQCDAGYKKGSANLWTIIMTGINKILDCAIIRGVPCESAPHAELWAMYVLLRRAIDMGVIRLLNVKTDSKFVADTLCEKYVLKPDAPPEDICEALRCMKSYFKRFGCRWEPRENLFLVDSLLKMEGEALQNIEAIKDIWADYLLDTPQFRAHQERGSFKKNYIKKAQPVGSIYLHRMYKVAVEDCLEKRVEAIGNILLSLLPPSATILVEDYKTALVLKEKLESIEGLVEQYWMTVKDIEGCCILHVLSVKTMEGLVDRKLDVICGAQLGGEYMAIDDSLRVKILTSMEDDATLPELSAVCFLYFHGKDPIDL</sequence>
<dbReference type="Gramene" id="LPERR05G01590.1">
    <property type="protein sequence ID" value="LPERR05G01590.1"/>
    <property type="gene ID" value="LPERR05G01590"/>
</dbReference>